<dbReference type="Proteomes" id="UP001165422">
    <property type="component" value="Unassembled WGS sequence"/>
</dbReference>
<keyword evidence="7" id="KW-0963">Cytoplasm</keyword>
<dbReference type="Gene3D" id="3.30.1360.30">
    <property type="entry name" value="GAD-like domain"/>
    <property type="match status" value="1"/>
</dbReference>
<comment type="function">
    <text evidence="7">Catalyzes the attachment of L-aspartate to tRNA(Asp) in a two-step reaction: L-aspartate is first activated by ATP to form Asp-AMP and then transferred to the acceptor end of tRNA(Asp).</text>
</comment>
<evidence type="ECO:0000256" key="2">
    <source>
        <dbReference type="ARBA" id="ARBA00022598"/>
    </source>
</evidence>
<comment type="subcellular location">
    <subcellularLocation>
        <location evidence="7">Cytoplasm</location>
    </subcellularLocation>
</comment>
<name>A0ABS8N813_9CLOT</name>
<evidence type="ECO:0000313" key="9">
    <source>
        <dbReference type="EMBL" id="MCC9295943.1"/>
    </source>
</evidence>
<dbReference type="Gene3D" id="3.30.930.10">
    <property type="entry name" value="Bira Bifunctional Protein, Domain 2"/>
    <property type="match status" value="1"/>
</dbReference>
<dbReference type="CDD" id="cd04317">
    <property type="entry name" value="EcAspRS_like_N"/>
    <property type="match status" value="1"/>
</dbReference>
<gene>
    <name evidence="7 9" type="primary">aspS</name>
    <name evidence="9" type="ORF">LN736_13830</name>
</gene>
<evidence type="ECO:0000256" key="6">
    <source>
        <dbReference type="ARBA" id="ARBA00023146"/>
    </source>
</evidence>
<keyword evidence="4 7" id="KW-0067">ATP-binding</keyword>
<accession>A0ABS8N813</accession>
<dbReference type="NCBIfam" id="TIGR00459">
    <property type="entry name" value="aspS_bact"/>
    <property type="match status" value="1"/>
</dbReference>
<dbReference type="InterPro" id="IPR045864">
    <property type="entry name" value="aa-tRNA-synth_II/BPL/LPL"/>
</dbReference>
<feature type="binding site" evidence="7">
    <location>
        <position position="235"/>
    </location>
    <ligand>
        <name>ATP</name>
        <dbReference type="ChEBI" id="CHEBI:30616"/>
    </ligand>
</feature>
<organism evidence="9 10">
    <name type="scientific">Clostridium aromativorans</name>
    <dbReference type="NCBI Taxonomy" id="2836848"/>
    <lineage>
        <taxon>Bacteria</taxon>
        <taxon>Bacillati</taxon>
        <taxon>Bacillota</taxon>
        <taxon>Clostridia</taxon>
        <taxon>Eubacteriales</taxon>
        <taxon>Clostridiaceae</taxon>
        <taxon>Clostridium</taxon>
    </lineage>
</organism>
<dbReference type="InterPro" id="IPR047089">
    <property type="entry name" value="Asp-tRNA-ligase_1_N"/>
</dbReference>
<keyword evidence="10" id="KW-1185">Reference proteome</keyword>
<dbReference type="Gene3D" id="2.40.50.140">
    <property type="entry name" value="Nucleic acid-binding proteins"/>
    <property type="match status" value="1"/>
</dbReference>
<evidence type="ECO:0000256" key="7">
    <source>
        <dbReference type="HAMAP-Rule" id="MF_00044"/>
    </source>
</evidence>
<feature type="binding site" evidence="7">
    <location>
        <position position="488"/>
    </location>
    <ligand>
        <name>ATP</name>
        <dbReference type="ChEBI" id="CHEBI:30616"/>
    </ligand>
</feature>
<dbReference type="PRINTS" id="PR01042">
    <property type="entry name" value="TRNASYNTHASP"/>
</dbReference>
<dbReference type="InterPro" id="IPR004364">
    <property type="entry name" value="Aa-tRNA-synt_II"/>
</dbReference>
<feature type="domain" description="Aminoacyl-transfer RNA synthetases class-II family profile" evidence="8">
    <location>
        <begin position="147"/>
        <end position="569"/>
    </location>
</feature>
<dbReference type="InterPro" id="IPR004365">
    <property type="entry name" value="NA-bd_OB_tRNA"/>
</dbReference>
<dbReference type="InterPro" id="IPR047090">
    <property type="entry name" value="AspRS_core"/>
</dbReference>
<evidence type="ECO:0000256" key="3">
    <source>
        <dbReference type="ARBA" id="ARBA00022741"/>
    </source>
</evidence>
<dbReference type="PANTHER" id="PTHR22594:SF5">
    <property type="entry name" value="ASPARTATE--TRNA LIGASE, MITOCHONDRIAL"/>
    <property type="match status" value="1"/>
</dbReference>
<keyword evidence="3 7" id="KW-0547">Nucleotide-binding</keyword>
<dbReference type="SUPFAM" id="SSF50249">
    <property type="entry name" value="Nucleic acid-binding proteins"/>
    <property type="match status" value="1"/>
</dbReference>
<comment type="caution">
    <text evidence="9">The sequence shown here is derived from an EMBL/GenBank/DDBJ whole genome shotgun (WGS) entry which is preliminary data.</text>
</comment>
<dbReference type="InterPro" id="IPR006195">
    <property type="entry name" value="aa-tRNA-synth_II"/>
</dbReference>
<evidence type="ECO:0000256" key="1">
    <source>
        <dbReference type="ARBA" id="ARBA00006303"/>
    </source>
</evidence>
<dbReference type="PANTHER" id="PTHR22594">
    <property type="entry name" value="ASPARTYL/LYSYL-TRNA SYNTHETASE"/>
    <property type="match status" value="1"/>
</dbReference>
<dbReference type="InterPro" id="IPR012340">
    <property type="entry name" value="NA-bd_OB-fold"/>
</dbReference>
<dbReference type="HAMAP" id="MF_00044">
    <property type="entry name" value="Asp_tRNA_synth_type1"/>
    <property type="match status" value="1"/>
</dbReference>
<keyword evidence="2 7" id="KW-0436">Ligase</keyword>
<feature type="binding site" evidence="7">
    <location>
        <position position="454"/>
    </location>
    <ligand>
        <name>L-aspartate</name>
        <dbReference type="ChEBI" id="CHEBI:29991"/>
    </ligand>
</feature>
<feature type="binding site" evidence="7">
    <location>
        <position position="180"/>
    </location>
    <ligand>
        <name>L-aspartate</name>
        <dbReference type="ChEBI" id="CHEBI:29991"/>
    </ligand>
</feature>
<sequence>MGESLNGLKRTHMCGELRENNIGEKVTVMGWVQRKRNLGSLIFVDLRDRTGILQIVFGEGINEEAFQKSDNVKSEYCIAATGVIVKRESPNRGISTGMVELKGECIKIFSESKTPPIYIKENLDTDENIRLKYRYLDLRRPDMQRILRLRHRIAKVIRDFLDEEGFVEIETPMLGKSTPEGARDYLVPSRNYKGKFYALPQSPQLYKQLLMVSGFDKYFQIVKCFRDEDLRANRQPEFTQVDMELSFVEQKDVMDVNERLLQRVFKEILNLDIKLPIERMPYKVAMEKYGTDKPDLRFGMEINDITDVVKNTDFKVFQNAIENGGSVRAIRVRNSSSMSRKQIDKLVEFVKDYGAKGLVWIEYREDEVKSSASKFLTETDTKKILNRMEAVPGDLILIAADKNKVVLESLGALRVHMAKETGILKNNDEFRFVWITEFPLLSYNEEEKRYQAEHHPFTMPMDEDIQYLESDPGRVRAKAYDIVLNGEELGGGSIRIHDTKLQEKMFQVIGITQKSAWEKFGYLLEAFKFGPPPHGGLAYGFDRMVMFLANTDNIKDVIAFPKNQNAFCPLTEAPNVVDEVQLEELGIGIKDLNRDN</sequence>
<evidence type="ECO:0000256" key="4">
    <source>
        <dbReference type="ARBA" id="ARBA00022840"/>
    </source>
</evidence>
<comment type="caution">
    <text evidence="7">Lacks conserved residue(s) required for the propagation of feature annotation.</text>
</comment>
<dbReference type="EMBL" id="JAJJPB010000020">
    <property type="protein sequence ID" value="MCC9295943.1"/>
    <property type="molecule type" value="Genomic_DNA"/>
</dbReference>
<dbReference type="Pfam" id="PF00152">
    <property type="entry name" value="tRNA-synt_2"/>
    <property type="match status" value="1"/>
</dbReference>
<feature type="binding site" evidence="7">
    <location>
        <position position="495"/>
    </location>
    <ligand>
        <name>L-aspartate</name>
        <dbReference type="ChEBI" id="CHEBI:29991"/>
    </ligand>
</feature>
<dbReference type="EC" id="6.1.1.12" evidence="7"/>
<dbReference type="Pfam" id="PF02938">
    <property type="entry name" value="GAD"/>
    <property type="match status" value="1"/>
</dbReference>
<feature type="region of interest" description="Aspartate" evidence="7">
    <location>
        <begin position="204"/>
        <end position="207"/>
    </location>
</feature>
<comment type="catalytic activity">
    <reaction evidence="7">
        <text>tRNA(Asp) + L-aspartate + ATP = L-aspartyl-tRNA(Asp) + AMP + diphosphate</text>
        <dbReference type="Rhea" id="RHEA:19649"/>
        <dbReference type="Rhea" id="RHEA-COMP:9660"/>
        <dbReference type="Rhea" id="RHEA-COMP:9678"/>
        <dbReference type="ChEBI" id="CHEBI:29991"/>
        <dbReference type="ChEBI" id="CHEBI:30616"/>
        <dbReference type="ChEBI" id="CHEBI:33019"/>
        <dbReference type="ChEBI" id="CHEBI:78442"/>
        <dbReference type="ChEBI" id="CHEBI:78516"/>
        <dbReference type="ChEBI" id="CHEBI:456215"/>
        <dbReference type="EC" id="6.1.1.12"/>
    </reaction>
</comment>
<dbReference type="SUPFAM" id="SSF55681">
    <property type="entry name" value="Class II aaRS and biotin synthetases"/>
    <property type="match status" value="1"/>
</dbReference>
<keyword evidence="5 7" id="KW-0648">Protein biosynthesis</keyword>
<dbReference type="InterPro" id="IPR002312">
    <property type="entry name" value="Asp/Asn-tRNA-synth_IIb"/>
</dbReference>
<dbReference type="InterPro" id="IPR004524">
    <property type="entry name" value="Asp-tRNA-ligase_1"/>
</dbReference>
<feature type="binding site" evidence="7">
    <location>
        <begin position="540"/>
        <end position="543"/>
    </location>
    <ligand>
        <name>ATP</name>
        <dbReference type="ChEBI" id="CHEBI:30616"/>
    </ligand>
</feature>
<dbReference type="InterPro" id="IPR029351">
    <property type="entry name" value="GAD_dom"/>
</dbReference>
<dbReference type="SUPFAM" id="SSF55261">
    <property type="entry name" value="GAD domain-like"/>
    <property type="match status" value="1"/>
</dbReference>
<feature type="binding site" evidence="7">
    <location>
        <begin position="226"/>
        <end position="228"/>
    </location>
    <ligand>
        <name>ATP</name>
        <dbReference type="ChEBI" id="CHEBI:30616"/>
    </ligand>
</feature>
<dbReference type="RefSeq" id="WP_229981747.1">
    <property type="nucleotide sequence ID" value="NZ_JAJJPB010000020.1"/>
</dbReference>
<evidence type="ECO:0000313" key="10">
    <source>
        <dbReference type="Proteomes" id="UP001165422"/>
    </source>
</evidence>
<dbReference type="CDD" id="cd00777">
    <property type="entry name" value="AspRS_core"/>
    <property type="match status" value="1"/>
</dbReference>
<protein>
    <recommendedName>
        <fullName evidence="7">Aspartate--tRNA ligase</fullName>
        <ecNumber evidence="7">6.1.1.12</ecNumber>
    </recommendedName>
    <alternativeName>
        <fullName evidence="7">Aspartyl-tRNA synthetase</fullName>
        <shortName evidence="7">AspRS</shortName>
    </alternativeName>
</protein>
<reference evidence="9" key="1">
    <citation type="submission" date="2021-11" db="EMBL/GenBank/DDBJ databases">
        <authorList>
            <person name="Qingchun L."/>
            <person name="Dong Z."/>
            <person name="Zongwei Q."/>
            <person name="Jia Z."/>
            <person name="Duotao L."/>
        </authorList>
    </citation>
    <scope>NUCLEOTIDE SEQUENCE</scope>
    <source>
        <strain evidence="9">WLY-B-L2</strain>
    </source>
</reference>
<dbReference type="NCBIfam" id="NF001750">
    <property type="entry name" value="PRK00476.1"/>
    <property type="match status" value="1"/>
</dbReference>
<evidence type="ECO:0000256" key="5">
    <source>
        <dbReference type="ARBA" id="ARBA00022917"/>
    </source>
</evidence>
<comment type="similarity">
    <text evidence="1 7">Belongs to the class-II aminoacyl-tRNA synthetase family. Type 1 subfamily.</text>
</comment>
<proteinExistence type="inferred from homology"/>
<feature type="binding site" evidence="7">
    <location>
        <position position="226"/>
    </location>
    <ligand>
        <name>L-aspartate</name>
        <dbReference type="ChEBI" id="CHEBI:29991"/>
    </ligand>
</feature>
<evidence type="ECO:0000259" key="8">
    <source>
        <dbReference type="PROSITE" id="PS50862"/>
    </source>
</evidence>
<dbReference type="InterPro" id="IPR004115">
    <property type="entry name" value="GAD-like_sf"/>
</dbReference>
<dbReference type="Pfam" id="PF01336">
    <property type="entry name" value="tRNA_anti-codon"/>
    <property type="match status" value="1"/>
</dbReference>
<keyword evidence="6 7" id="KW-0030">Aminoacyl-tRNA synthetase</keyword>
<dbReference type="PROSITE" id="PS50862">
    <property type="entry name" value="AA_TRNA_LIGASE_II"/>
    <property type="match status" value="1"/>
</dbReference>
<comment type="subunit">
    <text evidence="7">Homodimer.</text>
</comment>
<dbReference type="GO" id="GO:0004815">
    <property type="term" value="F:aspartate-tRNA ligase activity"/>
    <property type="evidence" value="ECO:0007669"/>
    <property type="project" value="UniProtKB-EC"/>
</dbReference>